<sequence length="133" mass="14682">MATLDDVRRLALALPRTSEKVSWGSAAWTVSSKGFVWERPLRRADEAALAEAGVPLPEGDVLGLHVADEGVKHALIADDPDVYFTTPHFDGYPAVLVRLERIGVDELRELVEEAWLLRAPKTVARAWLADQGR</sequence>
<dbReference type="SUPFAM" id="SSF142906">
    <property type="entry name" value="YjbR-like"/>
    <property type="match status" value="1"/>
</dbReference>
<comment type="caution">
    <text evidence="1">The sequence shown here is derived from an EMBL/GenBank/DDBJ whole genome shotgun (WGS) entry which is preliminary data.</text>
</comment>
<dbReference type="Pfam" id="PF04237">
    <property type="entry name" value="YjbR"/>
    <property type="match status" value="1"/>
</dbReference>
<gene>
    <name evidence="1" type="ORF">PGB27_04115</name>
</gene>
<evidence type="ECO:0000313" key="1">
    <source>
        <dbReference type="EMBL" id="MDD7964526.1"/>
    </source>
</evidence>
<keyword evidence="1" id="KW-0238">DNA-binding</keyword>
<protein>
    <submittedName>
        <fullName evidence="1">MmcQ/YjbR family DNA-binding protein</fullName>
    </submittedName>
</protein>
<dbReference type="Proteomes" id="UP001300763">
    <property type="component" value="Unassembled WGS sequence"/>
</dbReference>
<dbReference type="GO" id="GO:0003677">
    <property type="term" value="F:DNA binding"/>
    <property type="evidence" value="ECO:0007669"/>
    <property type="project" value="UniProtKB-KW"/>
</dbReference>
<dbReference type="Gene3D" id="3.90.1150.30">
    <property type="match status" value="1"/>
</dbReference>
<evidence type="ECO:0000313" key="2">
    <source>
        <dbReference type="Proteomes" id="UP001300763"/>
    </source>
</evidence>
<organism evidence="1 2">
    <name type="scientific">Actinomycetospora lemnae</name>
    <dbReference type="NCBI Taxonomy" id="3019891"/>
    <lineage>
        <taxon>Bacteria</taxon>
        <taxon>Bacillati</taxon>
        <taxon>Actinomycetota</taxon>
        <taxon>Actinomycetes</taxon>
        <taxon>Pseudonocardiales</taxon>
        <taxon>Pseudonocardiaceae</taxon>
        <taxon>Actinomycetospora</taxon>
    </lineage>
</organism>
<dbReference type="InterPro" id="IPR038056">
    <property type="entry name" value="YjbR-like_sf"/>
</dbReference>
<accession>A0ABT5SNV7</accession>
<reference evidence="1 2" key="1">
    <citation type="submission" date="2023-02" db="EMBL/GenBank/DDBJ databases">
        <title>Genome sequencing required for Actinomycetospora new species description.</title>
        <authorList>
            <person name="Saimee Y."/>
            <person name="Duangmal K."/>
        </authorList>
    </citation>
    <scope>NUCLEOTIDE SEQUENCE [LARGE SCALE GENOMIC DNA]</scope>
    <source>
        <strain evidence="1 2">DW7H6</strain>
    </source>
</reference>
<dbReference type="RefSeq" id="WP_274199082.1">
    <property type="nucleotide sequence ID" value="NZ_JAQZAO010000002.1"/>
</dbReference>
<proteinExistence type="predicted"/>
<dbReference type="InterPro" id="IPR058532">
    <property type="entry name" value="YjbR/MT2646/Rv2570-like"/>
</dbReference>
<dbReference type="EMBL" id="JAQZAO010000002">
    <property type="protein sequence ID" value="MDD7964526.1"/>
    <property type="molecule type" value="Genomic_DNA"/>
</dbReference>
<name>A0ABT5SNV7_9PSEU</name>
<keyword evidence="2" id="KW-1185">Reference proteome</keyword>